<evidence type="ECO:0000256" key="1">
    <source>
        <dbReference type="SAM" id="MobiDB-lite"/>
    </source>
</evidence>
<feature type="region of interest" description="Disordered" evidence="1">
    <location>
        <begin position="50"/>
        <end position="98"/>
    </location>
</feature>
<feature type="region of interest" description="Disordered" evidence="1">
    <location>
        <begin position="198"/>
        <end position="228"/>
    </location>
</feature>
<dbReference type="Proteomes" id="UP001221413">
    <property type="component" value="Unassembled WGS sequence"/>
</dbReference>
<evidence type="ECO:0000313" key="3">
    <source>
        <dbReference type="Proteomes" id="UP001221413"/>
    </source>
</evidence>
<organism evidence="2 3">
    <name type="scientific">Drechslerella dactyloides</name>
    <name type="common">Nematode-trapping fungus</name>
    <name type="synonym">Arthrobotrys dactyloides</name>
    <dbReference type="NCBI Taxonomy" id="74499"/>
    <lineage>
        <taxon>Eukaryota</taxon>
        <taxon>Fungi</taxon>
        <taxon>Dikarya</taxon>
        <taxon>Ascomycota</taxon>
        <taxon>Pezizomycotina</taxon>
        <taxon>Orbiliomycetes</taxon>
        <taxon>Orbiliales</taxon>
        <taxon>Orbiliaceae</taxon>
        <taxon>Drechslerella</taxon>
    </lineage>
</organism>
<comment type="caution">
    <text evidence="2">The sequence shown here is derived from an EMBL/GenBank/DDBJ whole genome shotgun (WGS) entry which is preliminary data.</text>
</comment>
<keyword evidence="3" id="KW-1185">Reference proteome</keyword>
<dbReference type="AlphaFoldDB" id="A0AAD6IZZ1"/>
<sequence>MSNRKVATAALYSGPQLIYRDVVFQDLEATRRCNAMRCFRDSWVKIPSCSRSPAGDRVDSSSSASCKSRLSAGSRDVMGARKRREMTDGPAMHRPTTFEDETGRRLPAYLVSCRTGVPAGPPGEFEFELDETRHVVVSPAKRWCSHGRAASPLCVVGLNNTTAAAKLHHVQNLDIHHRQSNADARADLENMPTRLRMPAPAAGQLTGVARSLRASRGSSRRGHTANLS</sequence>
<name>A0AAD6IZZ1_DREDA</name>
<feature type="compositionally biased region" description="Low complexity" evidence="1">
    <location>
        <begin position="60"/>
        <end position="74"/>
    </location>
</feature>
<reference evidence="2" key="1">
    <citation type="submission" date="2023-01" db="EMBL/GenBank/DDBJ databases">
        <title>The chitinases involved in constricting ring structure development in the nematode-trapping fungus Drechslerella dactyloides.</title>
        <authorList>
            <person name="Wang R."/>
            <person name="Zhang L."/>
            <person name="Tang P."/>
            <person name="Li S."/>
            <person name="Liang L."/>
        </authorList>
    </citation>
    <scope>NUCLEOTIDE SEQUENCE</scope>
    <source>
        <strain evidence="2">YMF1.00031</strain>
    </source>
</reference>
<proteinExistence type="predicted"/>
<gene>
    <name evidence="2" type="ORF">Dda_4882</name>
</gene>
<accession>A0AAD6IZZ1</accession>
<evidence type="ECO:0000313" key="2">
    <source>
        <dbReference type="EMBL" id="KAJ6260655.1"/>
    </source>
</evidence>
<protein>
    <submittedName>
        <fullName evidence="2">Uncharacterized protein</fullName>
    </submittedName>
</protein>
<feature type="compositionally biased region" description="Basic residues" evidence="1">
    <location>
        <begin position="218"/>
        <end position="228"/>
    </location>
</feature>
<dbReference type="EMBL" id="JAQGDS010000005">
    <property type="protein sequence ID" value="KAJ6260655.1"/>
    <property type="molecule type" value="Genomic_DNA"/>
</dbReference>